<proteinExistence type="predicted"/>
<dbReference type="KEGG" id="vg:80543599"/>
<protein>
    <submittedName>
        <fullName evidence="2">Uncharacterized protein</fullName>
    </submittedName>
</protein>
<accession>A0A7S7YEN6</accession>
<dbReference type="EMBL" id="MW018138">
    <property type="protein sequence ID" value="QPB44403.1"/>
    <property type="molecule type" value="Genomic_DNA"/>
</dbReference>
<name>A0A7S7YEN6_9VIRU</name>
<evidence type="ECO:0000313" key="2">
    <source>
        <dbReference type="EMBL" id="QPB44403.1"/>
    </source>
</evidence>
<evidence type="ECO:0000256" key="1">
    <source>
        <dbReference type="SAM" id="MobiDB-lite"/>
    </source>
</evidence>
<evidence type="ECO:0000313" key="3">
    <source>
        <dbReference type="Proteomes" id="UP001162098"/>
    </source>
</evidence>
<organism evidence="2 3">
    <name type="scientific">Medusavirus stheno T3</name>
    <dbReference type="NCBI Taxonomy" id="3069717"/>
    <lineage>
        <taxon>Viruses</taxon>
        <taxon>Varidnaviria</taxon>
        <taxon>Bamfordvirae</taxon>
        <taxon>Nucleocytoviricota</taxon>
        <taxon>Megaviricetes</taxon>
        <taxon>Mamonoviridae</taxon>
        <taxon>Medusavirus</taxon>
        <taxon>Medusavirus sthenus</taxon>
    </lineage>
</organism>
<dbReference type="Proteomes" id="UP001162098">
    <property type="component" value="Segment"/>
</dbReference>
<feature type="region of interest" description="Disordered" evidence="1">
    <location>
        <begin position="96"/>
        <end position="126"/>
    </location>
</feature>
<keyword evidence="3" id="KW-1185">Reference proteome</keyword>
<reference evidence="2 3" key="1">
    <citation type="submission" date="2020-09" db="EMBL/GenBank/DDBJ databases">
        <authorList>
            <person name="Zhang R."/>
            <person name="Garcia K."/>
            <person name="Ogata H."/>
        </authorList>
    </citation>
    <scope>NUCLEOTIDE SEQUENCE [LARGE SCALE GENOMIC DNA]</scope>
    <source>
        <strain evidence="3">stheno</strain>
    </source>
</reference>
<feature type="compositionally biased region" description="Polar residues" evidence="1">
    <location>
        <begin position="96"/>
        <end position="113"/>
    </location>
</feature>
<sequence length="137" mass="14966">MSVLLPAAATNAKSARETTRTRAFFSFVPSVGEEQPRSLYPPHEATQLLAPPPEVADNSLKALGSSSIFDDHRETYMEPIEKPVFLKPSDAAVSSVMTSDSPFESGRLNSANYSGRDGEDPRGAINSAFSFRTNQRW</sequence>